<dbReference type="InterPro" id="IPR039440">
    <property type="entry name" value="DUF3850"/>
</dbReference>
<keyword evidence="3" id="KW-1185">Reference proteome</keyword>
<comment type="caution">
    <text evidence="2">The sequence shown here is derived from an EMBL/GenBank/DDBJ whole genome shotgun (WGS) entry which is preliminary data.</text>
</comment>
<evidence type="ECO:0000313" key="3">
    <source>
        <dbReference type="Proteomes" id="UP001597399"/>
    </source>
</evidence>
<dbReference type="Gene3D" id="2.30.130.30">
    <property type="entry name" value="Hypothetical protein"/>
    <property type="match status" value="1"/>
</dbReference>
<name>A0ABW5S752_9BACL</name>
<dbReference type="RefSeq" id="WP_290446594.1">
    <property type="nucleotide sequence ID" value="NZ_JAMXWM010000031.1"/>
</dbReference>
<dbReference type="Pfam" id="PF12961">
    <property type="entry name" value="DUF3850"/>
    <property type="match status" value="1"/>
</dbReference>
<evidence type="ECO:0000313" key="2">
    <source>
        <dbReference type="EMBL" id="MFD2694967.1"/>
    </source>
</evidence>
<dbReference type="InterPro" id="IPR015947">
    <property type="entry name" value="PUA-like_sf"/>
</dbReference>
<dbReference type="Proteomes" id="UP001597399">
    <property type="component" value="Unassembled WGS sequence"/>
</dbReference>
<proteinExistence type="predicted"/>
<gene>
    <name evidence="2" type="ORF">ACFSUE_15230</name>
</gene>
<reference evidence="3" key="1">
    <citation type="journal article" date="2019" name="Int. J. Syst. Evol. Microbiol.">
        <title>The Global Catalogue of Microorganisms (GCM) 10K type strain sequencing project: providing services to taxonomists for standard genome sequencing and annotation.</title>
        <authorList>
            <consortium name="The Broad Institute Genomics Platform"/>
            <consortium name="The Broad Institute Genome Sequencing Center for Infectious Disease"/>
            <person name="Wu L."/>
            <person name="Ma J."/>
        </authorList>
    </citation>
    <scope>NUCLEOTIDE SEQUENCE [LARGE SCALE GENOMIC DNA]</scope>
    <source>
        <strain evidence="3">TISTR 2466</strain>
    </source>
</reference>
<dbReference type="SUPFAM" id="SSF88697">
    <property type="entry name" value="PUA domain-like"/>
    <property type="match status" value="1"/>
</dbReference>
<protein>
    <submittedName>
        <fullName evidence="2">DUF3850 domain-containing protein</fullName>
    </submittedName>
</protein>
<sequence length="75" mass="8830">MATHKIKILPEYFRAVAEGRKPFEIRNNDRHYHEGDTVVLQEWTGRQYTGFQIKKQIGFVTDFEQKPGYVVFGLV</sequence>
<accession>A0ABW5S752</accession>
<feature type="domain" description="DUF3850" evidence="1">
    <location>
        <begin position="3"/>
        <end position="73"/>
    </location>
</feature>
<organism evidence="2 3">
    <name type="scientific">Sporolactobacillus shoreicorticis</name>
    <dbReference type="NCBI Taxonomy" id="1923877"/>
    <lineage>
        <taxon>Bacteria</taxon>
        <taxon>Bacillati</taxon>
        <taxon>Bacillota</taxon>
        <taxon>Bacilli</taxon>
        <taxon>Bacillales</taxon>
        <taxon>Sporolactobacillaceae</taxon>
        <taxon>Sporolactobacillus</taxon>
    </lineage>
</organism>
<evidence type="ECO:0000259" key="1">
    <source>
        <dbReference type="Pfam" id="PF12961"/>
    </source>
</evidence>
<dbReference type="EMBL" id="JBHUMQ010000034">
    <property type="protein sequence ID" value="MFD2694967.1"/>
    <property type="molecule type" value="Genomic_DNA"/>
</dbReference>